<keyword evidence="2" id="KW-1185">Reference proteome</keyword>
<sequence length="143" mass="15736">MEGHDTKKRGQSPLTFQGPFFFSFTFILHYPHSDLTHPTFPSSSPSPATHSLHLFPSFHSTPLPHHHRATLPLTGFNHHFVASHSSPCNTTIQLPSPLLTFIPKIPSPSSSATTLDPRDATPIPLSLTDHQAFPFHPNLVAPP</sequence>
<dbReference type="Proteomes" id="UP001189624">
    <property type="component" value="Chromosome 6"/>
</dbReference>
<dbReference type="Gramene" id="rna-AYBTSS11_LOCUS20492">
    <property type="protein sequence ID" value="CAJ1964760.1"/>
    <property type="gene ID" value="gene-AYBTSS11_LOCUS20492"/>
</dbReference>
<evidence type="ECO:0000313" key="1">
    <source>
        <dbReference type="EMBL" id="CAJ1964760.1"/>
    </source>
</evidence>
<gene>
    <name evidence="1" type="ORF">AYBTSS11_LOCUS20492</name>
</gene>
<reference evidence="1" key="1">
    <citation type="submission" date="2023-10" db="EMBL/GenBank/DDBJ databases">
        <authorList>
            <person name="Domelevo Entfellner J.-B."/>
        </authorList>
    </citation>
    <scope>NUCLEOTIDE SEQUENCE</scope>
</reference>
<evidence type="ECO:0000313" key="2">
    <source>
        <dbReference type="Proteomes" id="UP001189624"/>
    </source>
</evidence>
<proteinExistence type="predicted"/>
<accession>A0AA86VL49</accession>
<name>A0AA86VL49_9FABA</name>
<dbReference type="EMBL" id="OY731403">
    <property type="protein sequence ID" value="CAJ1964760.1"/>
    <property type="molecule type" value="Genomic_DNA"/>
</dbReference>
<dbReference type="AlphaFoldDB" id="A0AA86VL49"/>
<organism evidence="1 2">
    <name type="scientific">Sphenostylis stenocarpa</name>
    <dbReference type="NCBI Taxonomy" id="92480"/>
    <lineage>
        <taxon>Eukaryota</taxon>
        <taxon>Viridiplantae</taxon>
        <taxon>Streptophyta</taxon>
        <taxon>Embryophyta</taxon>
        <taxon>Tracheophyta</taxon>
        <taxon>Spermatophyta</taxon>
        <taxon>Magnoliopsida</taxon>
        <taxon>eudicotyledons</taxon>
        <taxon>Gunneridae</taxon>
        <taxon>Pentapetalae</taxon>
        <taxon>rosids</taxon>
        <taxon>fabids</taxon>
        <taxon>Fabales</taxon>
        <taxon>Fabaceae</taxon>
        <taxon>Papilionoideae</taxon>
        <taxon>50 kb inversion clade</taxon>
        <taxon>NPAAA clade</taxon>
        <taxon>indigoferoid/millettioid clade</taxon>
        <taxon>Phaseoleae</taxon>
        <taxon>Sphenostylis</taxon>
    </lineage>
</organism>
<protein>
    <submittedName>
        <fullName evidence="1">Uncharacterized protein</fullName>
    </submittedName>
</protein>